<organism evidence="3 4">
    <name type="scientific">Methyloceanibacter methanicus</name>
    <dbReference type="NCBI Taxonomy" id="1774968"/>
    <lineage>
        <taxon>Bacteria</taxon>
        <taxon>Pseudomonadati</taxon>
        <taxon>Pseudomonadota</taxon>
        <taxon>Alphaproteobacteria</taxon>
        <taxon>Hyphomicrobiales</taxon>
        <taxon>Hyphomicrobiaceae</taxon>
        <taxon>Methyloceanibacter</taxon>
    </lineage>
</organism>
<dbReference type="RefSeq" id="WP_069437301.1">
    <property type="nucleotide sequence ID" value="NZ_LPWG01000011.1"/>
</dbReference>
<dbReference type="PANTHER" id="PTHR41259">
    <property type="entry name" value="DOUBLE-STRAND BREAK REPAIR RAD50 ATPASE, PUTATIVE-RELATED"/>
    <property type="match status" value="1"/>
</dbReference>
<keyword evidence="4" id="KW-1185">Reference proteome</keyword>
<reference evidence="3 4" key="1">
    <citation type="journal article" date="2016" name="Environ. Microbiol.">
        <title>New Methyloceanibacter diversity from North Sea sediments includes methanotroph containing solely the soluble methane monooxygenase.</title>
        <authorList>
            <person name="Vekeman B."/>
            <person name="Kerckhof F.M."/>
            <person name="Cremers G."/>
            <person name="de Vos P."/>
            <person name="Vandamme P."/>
            <person name="Boon N."/>
            <person name="Op den Camp H.J."/>
            <person name="Heylen K."/>
        </authorList>
    </citation>
    <scope>NUCLEOTIDE SEQUENCE [LARGE SCALE GENOMIC DNA]</scope>
    <source>
        <strain evidence="3 4">R-67174</strain>
    </source>
</reference>
<dbReference type="SUPFAM" id="SSF52540">
    <property type="entry name" value="P-loop containing nucleoside triphosphate hydrolases"/>
    <property type="match status" value="1"/>
</dbReference>
<dbReference type="InterPro" id="IPR027417">
    <property type="entry name" value="P-loop_NTPase"/>
</dbReference>
<sequence>MRIRRLDLIAYGHFSDEGFDLPKAEPDIHFIYGVNEAGKSTALSGIEDLLFGVPANSPHGFLHGYGNMRIGADLEGSGNALEFVRRKGNKDTLLDKSGTPLPASEAALTPFLNGAERAFYARMFCLDHARFRQGGREILEAQDDVGQILFSAGAGITGLREHLRKLHADADALWAKRRASHRKYFQAEDRLDEAEKGMREHTVLAARWHELRTALDQAKEACAALEADIETRATEGRKLARIRRVYRNVQRHVDAGSRIADMGAVVPLPEDASQQLQDALSADTQAEIRLTTLTEQIEGLRAEGSALSYDEGLLARGDDIRTLNEHRIQVRAEKADLPKRRAELAAAESDLQRLAAELAWQAENSGDIADRIPPRPELVHARALSKRHGELVASEANARAASEDADELVSALAQEIGDEGEAADLSSLAAAITVAREAGDIPARVAAAEKEAADAEHAIRKLYKGMRPSLGAGVELGSLPVPQKEAVERHRDRGRETAQRLQDCRDQIRHAELALKRSQEAFERVTDTEHAVPLDELTRLRQRRDAGWSIIRRKYIENISVPESEIEAFDASGSVADAYELATCNADQVADQRYEKAEATARLAEIARQIADQEEQLEELRGQEHGYCGDEEALTAQWLALWRDIPLEPLAADDMLAWLDIREQILQALESKAIAERETAFLRDEESRVKALLMDELSPFEIEPKTLSEKPLRVVVELAADIQRQHIAKADARRKLEDALKKATSDAARKRKGLQESEQSLSGWREQWSEAIAALGLDAKATVETLETQIDVIERMRDMAGHIAKLKRERIEKIERDIARFEKEASEIVAAIYPQLAENNADSAALELERLLKEATQAQETAAQIDARITAEQKKADECEQARRESKEAIARLQALAGVTSTEELRIAIHRSDESRTLRSEMQIVATTLSQDGDGLSLSELAAECKGADIDQVTAREETVNRELADLRNRQLEATETRSVARRAFEAVGGDDRAARAAADRQAALAEMKAIAEEYMRLRSAELLLQWAIERYRREKQAPLLKRAGELFAILTGGSFVDLQLDFDDSDKAQLAGADRTETRVTVSGMSTGSADQLYLALRVAAVEDFLEHAPSLPFIADDLFINFDDERASAGIKVLAQLAKRTQVLFFTHHQHLLDIARAAIGVNVSIISLPSRTVPSTAGTAPLATA</sequence>
<name>A0A1E3W0Q6_9HYPH</name>
<evidence type="ECO:0000256" key="1">
    <source>
        <dbReference type="SAM" id="Coils"/>
    </source>
</evidence>
<evidence type="ECO:0000313" key="3">
    <source>
        <dbReference type="EMBL" id="ODR99360.1"/>
    </source>
</evidence>
<feature type="coiled-coil region" evidence="1">
    <location>
        <begin position="337"/>
        <end position="364"/>
    </location>
</feature>
<evidence type="ECO:0000259" key="2">
    <source>
        <dbReference type="Pfam" id="PF13514"/>
    </source>
</evidence>
<dbReference type="STRING" id="1774968.AUC68_05155"/>
<gene>
    <name evidence="3" type="ORF">AUC68_05155</name>
</gene>
<dbReference type="OrthoDB" id="9764467at2"/>
<protein>
    <recommendedName>
        <fullName evidence="2">YhaN AAA domain-containing protein</fullName>
    </recommendedName>
</protein>
<dbReference type="Proteomes" id="UP000094501">
    <property type="component" value="Unassembled WGS sequence"/>
</dbReference>
<proteinExistence type="predicted"/>
<feature type="domain" description="YhaN AAA" evidence="2">
    <location>
        <begin position="1"/>
        <end position="208"/>
    </location>
</feature>
<dbReference type="AlphaFoldDB" id="A0A1E3W0Q6"/>
<keyword evidence="1" id="KW-0175">Coiled coil</keyword>
<accession>A0A1E3W0Q6</accession>
<dbReference type="InterPro" id="IPR038734">
    <property type="entry name" value="YhaN_AAA"/>
</dbReference>
<evidence type="ECO:0000313" key="4">
    <source>
        <dbReference type="Proteomes" id="UP000094501"/>
    </source>
</evidence>
<dbReference type="EMBL" id="LPWG01000011">
    <property type="protein sequence ID" value="ODR99360.1"/>
    <property type="molecule type" value="Genomic_DNA"/>
</dbReference>
<comment type="caution">
    <text evidence="3">The sequence shown here is derived from an EMBL/GenBank/DDBJ whole genome shotgun (WGS) entry which is preliminary data.</text>
</comment>
<feature type="coiled-coil region" evidence="1">
    <location>
        <begin position="804"/>
        <end position="896"/>
    </location>
</feature>
<feature type="coiled-coil region" evidence="1">
    <location>
        <begin position="596"/>
        <end position="623"/>
    </location>
</feature>
<dbReference type="Pfam" id="PF13514">
    <property type="entry name" value="AAA_27"/>
    <property type="match status" value="1"/>
</dbReference>
<dbReference type="PANTHER" id="PTHR41259:SF1">
    <property type="entry name" value="DOUBLE-STRAND BREAK REPAIR RAD50 ATPASE, PUTATIVE-RELATED"/>
    <property type="match status" value="1"/>
</dbReference>
<feature type="coiled-coil region" evidence="1">
    <location>
        <begin position="208"/>
        <end position="235"/>
    </location>
</feature>
<dbReference type="Gene3D" id="3.40.50.300">
    <property type="entry name" value="P-loop containing nucleotide triphosphate hydrolases"/>
    <property type="match status" value="2"/>
</dbReference>